<evidence type="ECO:0000313" key="2">
    <source>
        <dbReference type="Proteomes" id="UP000290900"/>
    </source>
</evidence>
<evidence type="ECO:0000313" key="1">
    <source>
        <dbReference type="EMBL" id="VEU21784.1"/>
    </source>
</evidence>
<protein>
    <submittedName>
        <fullName evidence="1">DEKNAAC102489</fullName>
    </submittedName>
</protein>
<dbReference type="EMBL" id="CAACVR010000012">
    <property type="protein sequence ID" value="VEU21784.1"/>
    <property type="molecule type" value="Genomic_DNA"/>
</dbReference>
<name>A0A448YLG8_BRENA</name>
<gene>
    <name evidence="1" type="ORF">BRENAR_LOCUS2516</name>
</gene>
<accession>A0A448YLG8</accession>
<dbReference type="OrthoDB" id="10495891at2759"/>
<dbReference type="AlphaFoldDB" id="A0A448YLG8"/>
<keyword evidence="2" id="KW-1185">Reference proteome</keyword>
<dbReference type="InParanoid" id="A0A448YLG8"/>
<sequence>MRDSAAPPYAVQKDRTMIYNMMVNQDVKLATVVSKDFAQLYVEKKKGEVEMDTIPAVEHGLVKLLAGKRSADR</sequence>
<dbReference type="Proteomes" id="UP000290900">
    <property type="component" value="Unassembled WGS sequence"/>
</dbReference>
<organism evidence="1 2">
    <name type="scientific">Brettanomyces naardenensis</name>
    <name type="common">Yeast</name>
    <dbReference type="NCBI Taxonomy" id="13370"/>
    <lineage>
        <taxon>Eukaryota</taxon>
        <taxon>Fungi</taxon>
        <taxon>Dikarya</taxon>
        <taxon>Ascomycota</taxon>
        <taxon>Saccharomycotina</taxon>
        <taxon>Pichiomycetes</taxon>
        <taxon>Pichiales</taxon>
        <taxon>Pichiaceae</taxon>
        <taxon>Brettanomyces</taxon>
    </lineage>
</organism>
<reference evidence="1 2" key="1">
    <citation type="submission" date="2018-12" db="EMBL/GenBank/DDBJ databases">
        <authorList>
            <person name="Tiukova I."/>
            <person name="Dainat J."/>
        </authorList>
    </citation>
    <scope>NUCLEOTIDE SEQUENCE [LARGE SCALE GENOMIC DNA]</scope>
</reference>
<proteinExistence type="predicted"/>